<organism evidence="2 3">
    <name type="scientific">Miscanthus lutarioriparius</name>
    <dbReference type="NCBI Taxonomy" id="422564"/>
    <lineage>
        <taxon>Eukaryota</taxon>
        <taxon>Viridiplantae</taxon>
        <taxon>Streptophyta</taxon>
        <taxon>Embryophyta</taxon>
        <taxon>Tracheophyta</taxon>
        <taxon>Spermatophyta</taxon>
        <taxon>Magnoliopsida</taxon>
        <taxon>Liliopsida</taxon>
        <taxon>Poales</taxon>
        <taxon>Poaceae</taxon>
        <taxon>PACMAD clade</taxon>
        <taxon>Panicoideae</taxon>
        <taxon>Andropogonodae</taxon>
        <taxon>Andropogoneae</taxon>
        <taxon>Saccharinae</taxon>
        <taxon>Miscanthus</taxon>
    </lineage>
</organism>
<reference evidence="2" key="1">
    <citation type="submission" date="2020-10" db="EMBL/GenBank/DDBJ databases">
        <authorList>
            <person name="Han B."/>
            <person name="Lu T."/>
            <person name="Zhao Q."/>
            <person name="Huang X."/>
            <person name="Zhao Y."/>
        </authorList>
    </citation>
    <scope>NUCLEOTIDE SEQUENCE</scope>
</reference>
<evidence type="ECO:0000313" key="3">
    <source>
        <dbReference type="Proteomes" id="UP000604825"/>
    </source>
</evidence>
<comment type="caution">
    <text evidence="2">The sequence shown here is derived from an EMBL/GenBank/DDBJ whole genome shotgun (WGS) entry which is preliminary data.</text>
</comment>
<name>A0A811P1A1_9POAL</name>
<evidence type="ECO:0000313" key="2">
    <source>
        <dbReference type="EMBL" id="CAD6231683.1"/>
    </source>
</evidence>
<feature type="compositionally biased region" description="Basic and acidic residues" evidence="1">
    <location>
        <begin position="202"/>
        <end position="219"/>
    </location>
</feature>
<accession>A0A811P1A1</accession>
<dbReference type="Proteomes" id="UP000604825">
    <property type="component" value="Unassembled WGS sequence"/>
</dbReference>
<dbReference type="AlphaFoldDB" id="A0A811P1A1"/>
<gene>
    <name evidence="2" type="ORF">NCGR_LOCUS21645</name>
</gene>
<dbReference type="OrthoDB" id="696334at2759"/>
<sequence length="249" mass="28447">MDPNFKLLLDEIKVVHTSITNIVSRMSSRIDSIEHTIAGRFDKLEGATQVLDTWKPKADMSMEEMRTEIGTFRKTDESVEQIRFEMTVLRKTISCAAHESTTAAPTRDYIDHFAGLIDQLVAYGRSTDPVFFAMRFVDGLRDDIRNTVHMQRPQTFDTASVLALLQEELQDPNWSKESRRPGSVPFGKPQLKRAFPLPLPPRVDKTDRGATEPVPIEDHRSRGVDDKLHTLRDYCWARGLCIKCGEKWS</sequence>
<protein>
    <submittedName>
        <fullName evidence="2">Uncharacterized protein</fullName>
    </submittedName>
</protein>
<proteinExistence type="predicted"/>
<feature type="region of interest" description="Disordered" evidence="1">
    <location>
        <begin position="172"/>
        <end position="219"/>
    </location>
</feature>
<keyword evidence="3" id="KW-1185">Reference proteome</keyword>
<evidence type="ECO:0000256" key="1">
    <source>
        <dbReference type="SAM" id="MobiDB-lite"/>
    </source>
</evidence>
<dbReference type="EMBL" id="CAJGYO010000005">
    <property type="protein sequence ID" value="CAD6231683.1"/>
    <property type="molecule type" value="Genomic_DNA"/>
</dbReference>